<sequence length="197" mass="21762">MTEPEKSETTDPAMVNISKSEHEALLTKAKAHDGYGGARRTLEKGQKALKESEVALAQSRKERDTAELENAGDDKEELSAVRARQRVRDAERERDEAKRENERLTEALGEANQGKEASEQKETAREIATRLNVDSKPLIQAAAKLDEDDLEALAKTLQKLPEEPEMPVGAKKGPGATKNYADMTPTERLKAIEGKLE</sequence>
<proteinExistence type="predicted"/>
<feature type="region of interest" description="Disordered" evidence="1">
    <location>
        <begin position="26"/>
        <end position="123"/>
    </location>
</feature>
<dbReference type="EMBL" id="LAZR01000295">
    <property type="protein sequence ID" value="KKN76523.1"/>
    <property type="molecule type" value="Genomic_DNA"/>
</dbReference>
<organism evidence="2">
    <name type="scientific">marine sediment metagenome</name>
    <dbReference type="NCBI Taxonomy" id="412755"/>
    <lineage>
        <taxon>unclassified sequences</taxon>
        <taxon>metagenomes</taxon>
        <taxon>ecological metagenomes</taxon>
    </lineage>
</organism>
<reference evidence="2" key="1">
    <citation type="journal article" date="2015" name="Nature">
        <title>Complex archaea that bridge the gap between prokaryotes and eukaryotes.</title>
        <authorList>
            <person name="Spang A."/>
            <person name="Saw J.H."/>
            <person name="Jorgensen S.L."/>
            <person name="Zaremba-Niedzwiedzka K."/>
            <person name="Martijn J."/>
            <person name="Lind A.E."/>
            <person name="van Eijk R."/>
            <person name="Schleper C."/>
            <person name="Guy L."/>
            <person name="Ettema T.J."/>
        </authorList>
    </citation>
    <scope>NUCLEOTIDE SEQUENCE</scope>
</reference>
<comment type="caution">
    <text evidence="2">The sequence shown here is derived from an EMBL/GenBank/DDBJ whole genome shotgun (WGS) entry which is preliminary data.</text>
</comment>
<feature type="region of interest" description="Disordered" evidence="1">
    <location>
        <begin position="157"/>
        <end position="185"/>
    </location>
</feature>
<evidence type="ECO:0000313" key="2">
    <source>
        <dbReference type="EMBL" id="KKN76523.1"/>
    </source>
</evidence>
<gene>
    <name evidence="2" type="ORF">LCGC14_0370320</name>
</gene>
<accession>A0A0F9WE50</accession>
<evidence type="ECO:0008006" key="3">
    <source>
        <dbReference type="Google" id="ProtNLM"/>
    </source>
</evidence>
<dbReference type="AlphaFoldDB" id="A0A0F9WE50"/>
<feature type="compositionally biased region" description="Basic and acidic residues" evidence="1">
    <location>
        <begin position="40"/>
        <end position="66"/>
    </location>
</feature>
<protein>
    <recommendedName>
        <fullName evidence="3">DUF4355 domain-containing protein</fullName>
    </recommendedName>
</protein>
<evidence type="ECO:0000256" key="1">
    <source>
        <dbReference type="SAM" id="MobiDB-lite"/>
    </source>
</evidence>
<feature type="compositionally biased region" description="Basic and acidic residues" evidence="1">
    <location>
        <begin position="86"/>
        <end position="105"/>
    </location>
</feature>
<name>A0A0F9WE50_9ZZZZ</name>